<feature type="region of interest" description="Disordered" evidence="1">
    <location>
        <begin position="1021"/>
        <end position="1070"/>
    </location>
</feature>
<dbReference type="InParanoid" id="A0A2R5H0I3"/>
<organism evidence="2 3">
    <name type="scientific">Hondaea fermentalgiana</name>
    <dbReference type="NCBI Taxonomy" id="2315210"/>
    <lineage>
        <taxon>Eukaryota</taxon>
        <taxon>Sar</taxon>
        <taxon>Stramenopiles</taxon>
        <taxon>Bigyra</taxon>
        <taxon>Labyrinthulomycetes</taxon>
        <taxon>Thraustochytrida</taxon>
        <taxon>Thraustochytriidae</taxon>
        <taxon>Hondaea</taxon>
    </lineage>
</organism>
<feature type="region of interest" description="Disordered" evidence="1">
    <location>
        <begin position="815"/>
        <end position="926"/>
    </location>
</feature>
<comment type="caution">
    <text evidence="2">The sequence shown here is derived from an EMBL/GenBank/DDBJ whole genome shotgun (WGS) entry which is preliminary data.</text>
</comment>
<feature type="region of interest" description="Disordered" evidence="1">
    <location>
        <begin position="166"/>
        <end position="250"/>
    </location>
</feature>
<dbReference type="EMBL" id="BEYU01000171">
    <property type="protein sequence ID" value="GBG33824.1"/>
    <property type="molecule type" value="Genomic_DNA"/>
</dbReference>
<feature type="compositionally biased region" description="Basic and acidic residues" evidence="1">
    <location>
        <begin position="853"/>
        <end position="866"/>
    </location>
</feature>
<evidence type="ECO:0000313" key="2">
    <source>
        <dbReference type="EMBL" id="GBG33824.1"/>
    </source>
</evidence>
<feature type="region of interest" description="Disordered" evidence="1">
    <location>
        <begin position="321"/>
        <end position="349"/>
    </location>
</feature>
<feature type="compositionally biased region" description="Basic and acidic residues" evidence="1">
    <location>
        <begin position="647"/>
        <end position="687"/>
    </location>
</feature>
<name>A0A2R5H0I3_9STRA</name>
<evidence type="ECO:0000256" key="1">
    <source>
        <dbReference type="SAM" id="MobiDB-lite"/>
    </source>
</evidence>
<feature type="compositionally biased region" description="Acidic residues" evidence="1">
    <location>
        <begin position="887"/>
        <end position="899"/>
    </location>
</feature>
<feature type="compositionally biased region" description="Low complexity" evidence="1">
    <location>
        <begin position="463"/>
        <end position="473"/>
    </location>
</feature>
<feature type="compositionally biased region" description="Acidic residues" evidence="1">
    <location>
        <begin position="1471"/>
        <end position="1481"/>
    </location>
</feature>
<feature type="region of interest" description="Disordered" evidence="1">
    <location>
        <begin position="647"/>
        <end position="697"/>
    </location>
</feature>
<keyword evidence="3" id="KW-1185">Reference proteome</keyword>
<feature type="compositionally biased region" description="Acidic residues" evidence="1">
    <location>
        <begin position="210"/>
        <end position="223"/>
    </location>
</feature>
<feature type="compositionally biased region" description="Basic residues" evidence="1">
    <location>
        <begin position="187"/>
        <end position="196"/>
    </location>
</feature>
<feature type="compositionally biased region" description="Low complexity" evidence="1">
    <location>
        <begin position="1458"/>
        <end position="1470"/>
    </location>
</feature>
<protein>
    <submittedName>
        <fullName evidence="2">Uncharacterized protein</fullName>
    </submittedName>
</protein>
<reference evidence="2 3" key="1">
    <citation type="submission" date="2017-12" db="EMBL/GenBank/DDBJ databases">
        <title>Sequencing, de novo assembly and annotation of complete genome of a new Thraustochytrid species, strain FCC1311.</title>
        <authorList>
            <person name="Sedici K."/>
            <person name="Godart F."/>
            <person name="Aiese Cigliano R."/>
            <person name="Sanseverino W."/>
            <person name="Barakat M."/>
            <person name="Ortet P."/>
            <person name="Marechal E."/>
            <person name="Cagnac O."/>
            <person name="Amato A."/>
        </authorList>
    </citation>
    <scope>NUCLEOTIDE SEQUENCE [LARGE SCALE GENOMIC DNA]</scope>
</reference>
<feature type="compositionally biased region" description="Low complexity" evidence="1">
    <location>
        <begin position="166"/>
        <end position="177"/>
    </location>
</feature>
<feature type="compositionally biased region" description="Basic residues" evidence="1">
    <location>
        <begin position="688"/>
        <end position="697"/>
    </location>
</feature>
<feature type="region of interest" description="Disordered" evidence="1">
    <location>
        <begin position="1458"/>
        <end position="1481"/>
    </location>
</feature>
<gene>
    <name evidence="2" type="ORF">FCC1311_100472</name>
</gene>
<feature type="compositionally biased region" description="Basic residues" evidence="1">
    <location>
        <begin position="486"/>
        <end position="499"/>
    </location>
</feature>
<feature type="region of interest" description="Disordered" evidence="1">
    <location>
        <begin position="1199"/>
        <end position="1233"/>
    </location>
</feature>
<feature type="region of interest" description="Disordered" evidence="1">
    <location>
        <begin position="461"/>
        <end position="542"/>
    </location>
</feature>
<dbReference type="PANTHER" id="PTHR37069:SF2">
    <property type="entry name" value="PIGGYBAC TRANSPOSABLE ELEMENT-DERIVED PROTEIN DOMAIN-CONTAINING PROTEIN"/>
    <property type="match status" value="1"/>
</dbReference>
<dbReference type="PANTHER" id="PTHR37069">
    <property type="entry name" value="DDE_TNP_1_7 DOMAIN-CONTAINING PROTEIN"/>
    <property type="match status" value="1"/>
</dbReference>
<feature type="region of interest" description="Disordered" evidence="1">
    <location>
        <begin position="1"/>
        <end position="20"/>
    </location>
</feature>
<feature type="compositionally biased region" description="Acidic residues" evidence="1">
    <location>
        <begin position="1029"/>
        <end position="1064"/>
    </location>
</feature>
<feature type="compositionally biased region" description="Polar residues" evidence="1">
    <location>
        <begin position="500"/>
        <end position="511"/>
    </location>
</feature>
<feature type="compositionally biased region" description="Basic residues" evidence="1">
    <location>
        <begin position="329"/>
        <end position="345"/>
    </location>
</feature>
<feature type="non-terminal residue" evidence="2">
    <location>
        <position position="1481"/>
    </location>
</feature>
<feature type="compositionally biased region" description="Basic residues" evidence="1">
    <location>
        <begin position="1214"/>
        <end position="1225"/>
    </location>
</feature>
<feature type="region of interest" description="Disordered" evidence="1">
    <location>
        <begin position="1334"/>
        <end position="1379"/>
    </location>
</feature>
<feature type="compositionally biased region" description="Acidic residues" evidence="1">
    <location>
        <begin position="1348"/>
        <end position="1365"/>
    </location>
</feature>
<feature type="compositionally biased region" description="Basic and acidic residues" evidence="1">
    <location>
        <begin position="530"/>
        <end position="541"/>
    </location>
</feature>
<sequence>MRSSAIARVSASEVENPSPISVDFDQHKIEVRSGKKSRRESLRFSTPKIPEKVRGKDLRPKFQPLWKMLSKRGWRSFNTKDGFFYAKPHVKNRQAGASNVDMWLGPNLLLDHLAEKMHESYYDIFGEFYAKFPDDINNASLPESEGDSTPTHELLNSALEAEAAAMSARKAAASSASNKTRSLSAHHLSKRRRRSSGGHWAPAGTMGKLDEDDDDDENDDEDDRLGVDRTRRRRSLQGKPSPGSEEQDIGTWVWPRLQAEGWSHANGDAFNSFCYLMPNIANKSKGTKNKNMFMGERMLGKYVLQRRPDLVDAWREEKEEASRQDMARANKRSNTVKKTKKRKRRKEMERIRREGKDELDNFNFARDVTFQMLWPNVLQREMGWVYYPHNGLEAAWAYALPGVKKSEAVLGQTMWTDEDEIVELVKQDPEMAARAEAIIRRQISRQAGLADTTAAIERDLAAQRSQSERQGGSSERRSSNNPQTLKRNKQTQKQRKMKSKMTQNRQMLQDHQQQDKERFRRHRTVSPLSEQHDEVSRDSMHSHLYQTKKLPLAKARKRYPLTAQASFQDLWSVLRNRLGWGFIPYSGIEGSWLYLMPGVTRRTDGSMGENMWCRENVMHEHVLCTQSIAKQVEDIFEEDVRNARIEEEHRRDQEAARARAQERREKERKLQKEAREAQKRKEAENKRRQVLKANKRRQRNAALRAELKDKLQARLMDKASFNDIWNFLRYDCHWKYFPWSGLENSFAYALPDVPRASDGKIGHDMWLEESEVVDYVRAHPTWLDRCEMHLREVLCEEYAEKIGVDNLEGIFGEDTDFLVSGPQPASTRENNEDDSESALQSEDEQENEENSLDGDHEGGSDDHHHDEDDDASDNEKEDNQTASSDMDVADEGEDEDEENLPPLPRKVRERTNAEEGESEDDLSRADPSLRKRATKVFETSGFAIIWDILKTSGWRWFPGSGLEDFMYAMPHVKQKRQGVVGKDLFQTEQDVMNLVRTDARLRKTCIDFLYVMLREKQKLDDEKDREMMDDYSDADDEDEDEDDDNEDEDVMDDEEDEIEDEENSQPDSEMNSAFHAHVVEKAGQEELWEILQEQFGWRGVEDHDAALQTTFIKPSDKYGDADERFDLKSAVMDHIISNPTLRRDVSQEILQRWRDSNDKRLGEIQGWEIVLKQAVGKFRRGKVSQKVNKASFVAGRGRKFAQTRRRHSEGQLKRSTRRQSHGTRRRSLEGFATASDNEIDDVDEASADSSKNARDDENDILASATFNQVWHVLRSMSWQYFPYSGLEGSWRYALPSVKKSSDGTLGVNMWVKEDDLLDYVKRTPDVADAVRRRLEEEASPMSSSNASESDEEDVASDADDEEDHDGESHHGEDDDQSDQDILETATFNDIWGILRNLSWQYFPYSGLEGSWRYALPEVKKSSEGTLGVNMWVREEEVLDYVKRTPRYANEVRRQLEAAATSGISEGAASESSDDDDEVEVG</sequence>
<dbReference type="Proteomes" id="UP000241890">
    <property type="component" value="Unassembled WGS sequence"/>
</dbReference>
<feature type="compositionally biased region" description="Acidic residues" evidence="1">
    <location>
        <begin position="831"/>
        <end position="852"/>
    </location>
</feature>
<accession>A0A2R5H0I3</accession>
<evidence type="ECO:0000313" key="3">
    <source>
        <dbReference type="Proteomes" id="UP000241890"/>
    </source>
</evidence>
<proteinExistence type="predicted"/>